<dbReference type="PROSITE" id="PS50994">
    <property type="entry name" value="INTEGRASE"/>
    <property type="match status" value="1"/>
</dbReference>
<dbReference type="GO" id="GO:0003677">
    <property type="term" value="F:DNA binding"/>
    <property type="evidence" value="ECO:0007669"/>
    <property type="project" value="InterPro"/>
</dbReference>
<dbReference type="Gene3D" id="3.30.420.10">
    <property type="entry name" value="Ribonuclease H-like superfamily/Ribonuclease H"/>
    <property type="match status" value="1"/>
</dbReference>
<sequence length="648" mass="75125">MSGALLTLKEVAELEHKDYYTVTKQIQRKKLQAIKIPTDSRQGFEYRVPLKELTEKAQARYYAQLHHIEKPILEGDETPEKYEQSINDLTGEQLDEIAFWQRVIKSWRSYIAGFPKQTTEKTKEFVKFFNSIDKRPITERTLRNKYKLFKEFGEVALADHRKNRKDRNTTNIPVELQNAFLDWWLDESQPTVAFTHNMLQAWVEMDMPQLAPVPSYDSFYRLVKNLPPGVLKYYREGDKALTDDVLPYVERDYSRIDSNEIWSADYHTLDFFVKDDLSGKVFRPHVVVWIDVRSRKVLSMKLCETSNSDGVITSFRQAVKAWGLPKSVYLDNGREFLVRDFGGSGRRKSNPKANYGRTMLERLNIEMTNARVRNGRAKVIERAFKNVASEFAKTYITYTGGRPDKRPERLTGVLKDESNIPLRSEVEADLWTYLEGWCNNRASQAVGLGGQTPNACYAANLVRKRTATEDELDMITLRTSSLRKVERNGVYLQFGERKIWFYDTDLVHNYFGQKVFVCYDSEDLSQVLIRDEQERRIGYASMTEVGGYSKDMDKEAIKKVSKNDKAQRKLIKTFKEELSSDVHVPSMNEILIRKSEQNIKGNKHIANAKVIEVFKPTEVQRKVVGHENDGIDRMKMAKNAKKNGGTRI</sequence>
<proteinExistence type="predicted"/>
<dbReference type="Proteomes" id="UP001344888">
    <property type="component" value="Unassembled WGS sequence"/>
</dbReference>
<dbReference type="GO" id="GO:0004803">
    <property type="term" value="F:transposase activity"/>
    <property type="evidence" value="ECO:0007669"/>
    <property type="project" value="InterPro"/>
</dbReference>
<dbReference type="AlphaFoldDB" id="A0AAW9NT76"/>
<dbReference type="GO" id="GO:0015074">
    <property type="term" value="P:DNA integration"/>
    <property type="evidence" value="ECO:0007669"/>
    <property type="project" value="InterPro"/>
</dbReference>
<dbReference type="RefSeq" id="WP_326123005.1">
    <property type="nucleotide sequence ID" value="NZ_JARSFG010000012.1"/>
</dbReference>
<dbReference type="SUPFAM" id="SSF53098">
    <property type="entry name" value="Ribonuclease H-like"/>
    <property type="match status" value="1"/>
</dbReference>
<organism evidence="2 3">
    <name type="scientific">Metasolibacillus meyeri</name>
    <dbReference type="NCBI Taxonomy" id="1071052"/>
    <lineage>
        <taxon>Bacteria</taxon>
        <taxon>Bacillati</taxon>
        <taxon>Bacillota</taxon>
        <taxon>Bacilli</taxon>
        <taxon>Bacillales</taxon>
        <taxon>Caryophanaceae</taxon>
        <taxon>Metasolibacillus</taxon>
    </lineage>
</organism>
<reference evidence="2 3" key="1">
    <citation type="submission" date="2023-03" db="EMBL/GenBank/DDBJ databases">
        <title>Bacillus Genome Sequencing.</title>
        <authorList>
            <person name="Dunlap C."/>
        </authorList>
    </citation>
    <scope>NUCLEOTIDE SEQUENCE [LARGE SCALE GENOMIC DNA]</scope>
    <source>
        <strain evidence="2 3">B-59205</strain>
    </source>
</reference>
<name>A0AAW9NT76_9BACL</name>
<dbReference type="InterPro" id="IPR001584">
    <property type="entry name" value="Integrase_cat-core"/>
</dbReference>
<dbReference type="Pfam" id="PF02914">
    <property type="entry name" value="DDE_2"/>
    <property type="match status" value="1"/>
</dbReference>
<accession>A0AAW9NT76</accession>
<evidence type="ECO:0000313" key="3">
    <source>
        <dbReference type="Proteomes" id="UP001344888"/>
    </source>
</evidence>
<evidence type="ECO:0000313" key="2">
    <source>
        <dbReference type="EMBL" id="MEC1178509.1"/>
    </source>
</evidence>
<gene>
    <name evidence="2" type="ORF">P9B03_08455</name>
</gene>
<evidence type="ECO:0000259" key="1">
    <source>
        <dbReference type="PROSITE" id="PS50994"/>
    </source>
</evidence>
<dbReference type="GO" id="GO:0006313">
    <property type="term" value="P:DNA transposition"/>
    <property type="evidence" value="ECO:0007669"/>
    <property type="project" value="InterPro"/>
</dbReference>
<dbReference type="InterPro" id="IPR036397">
    <property type="entry name" value="RNaseH_sf"/>
</dbReference>
<dbReference type="SUPFAM" id="SSF50610">
    <property type="entry name" value="mu transposase, C-terminal domain"/>
    <property type="match status" value="1"/>
</dbReference>
<dbReference type="InterPro" id="IPR015378">
    <property type="entry name" value="Transposase-like_Mu_C"/>
</dbReference>
<keyword evidence="3" id="KW-1185">Reference proteome</keyword>
<dbReference type="InterPro" id="IPR009004">
    <property type="entry name" value="Transposase_Mu_C"/>
</dbReference>
<dbReference type="EMBL" id="JARSFG010000012">
    <property type="protein sequence ID" value="MEC1178509.1"/>
    <property type="molecule type" value="Genomic_DNA"/>
</dbReference>
<comment type="caution">
    <text evidence="2">The sequence shown here is derived from an EMBL/GenBank/DDBJ whole genome shotgun (WGS) entry which is preliminary data.</text>
</comment>
<dbReference type="InterPro" id="IPR012337">
    <property type="entry name" value="RNaseH-like_sf"/>
</dbReference>
<feature type="domain" description="Integrase catalytic" evidence="1">
    <location>
        <begin position="243"/>
        <end position="461"/>
    </location>
</feature>
<dbReference type="InterPro" id="IPR004189">
    <property type="entry name" value="Phage_Mu_transposase"/>
</dbReference>
<dbReference type="Gene3D" id="1.10.10.60">
    <property type="entry name" value="Homeodomain-like"/>
    <property type="match status" value="1"/>
</dbReference>
<protein>
    <submittedName>
        <fullName evidence="2">Transposase family protein</fullName>
    </submittedName>
</protein>
<dbReference type="Pfam" id="PF09299">
    <property type="entry name" value="Mu-transpos_C"/>
    <property type="match status" value="1"/>
</dbReference>